<reference evidence="3" key="1">
    <citation type="journal article" date="2000" name="Mol. Microbiol.">
        <title>Novel Rhodobacter capsulatus genes required for the biogenesis of various c-type cytochromes.</title>
        <authorList>
            <person name="Deshmukh M."/>
            <person name="Brasseur G."/>
            <person name="Daldal F."/>
        </authorList>
    </citation>
    <scope>NUCLEOTIDE SEQUENCE</scope>
    <source>
        <strain evidence="3">MT1131</strain>
    </source>
</reference>
<dbReference type="EMBL" id="AF156103">
    <property type="protein sequence ID" value="AAF26217.1"/>
    <property type="molecule type" value="Genomic_DNA"/>
</dbReference>
<evidence type="ECO:0000313" key="3">
    <source>
        <dbReference type="EMBL" id="AAF26217.1"/>
    </source>
</evidence>
<dbReference type="Pfam" id="PF01206">
    <property type="entry name" value="TusA"/>
    <property type="match status" value="1"/>
</dbReference>
<accession>Q9LA05</accession>
<sequence length="116" mass="12427">MRLSSRAAARRHRGTAHIAVDRAAPGRYARPMTTAPALSLDLRGLLCPLPVLRLAKALRGLPEGAVVEMQATDRASWIDVPHFCAQSGHSLVAAREVAGVLIYTVARGPDRPDPES</sequence>
<protein>
    <recommendedName>
        <fullName evidence="2">UPF0033 domain-containing protein</fullName>
    </recommendedName>
</protein>
<dbReference type="PANTHER" id="PTHR33279:SF6">
    <property type="entry name" value="SULFUR CARRIER PROTEIN YEDF-RELATED"/>
    <property type="match status" value="1"/>
</dbReference>
<feature type="domain" description="UPF0033" evidence="2">
    <location>
        <begin position="40"/>
        <end position="64"/>
    </location>
</feature>
<proteinExistence type="inferred from homology"/>
<dbReference type="InterPro" id="IPR036868">
    <property type="entry name" value="TusA-like_sf"/>
</dbReference>
<evidence type="ECO:0000259" key="2">
    <source>
        <dbReference type="PROSITE" id="PS01148"/>
    </source>
</evidence>
<organism evidence="3">
    <name type="scientific">Rhodobacter capsulatus</name>
    <name type="common">Rhodopseudomonas capsulata</name>
    <dbReference type="NCBI Taxonomy" id="1061"/>
    <lineage>
        <taxon>Bacteria</taxon>
        <taxon>Pseudomonadati</taxon>
        <taxon>Pseudomonadota</taxon>
        <taxon>Alphaproteobacteria</taxon>
        <taxon>Rhodobacterales</taxon>
        <taxon>Rhodobacter group</taxon>
        <taxon>Rhodobacter</taxon>
    </lineage>
</organism>
<dbReference type="SUPFAM" id="SSF64307">
    <property type="entry name" value="SirA-like"/>
    <property type="match status" value="1"/>
</dbReference>
<dbReference type="AlphaFoldDB" id="Q9LA05"/>
<name>Q9LA05_RHOCA</name>
<dbReference type="PROSITE" id="PS01148">
    <property type="entry name" value="UPF0033"/>
    <property type="match status" value="1"/>
</dbReference>
<dbReference type="Gene3D" id="3.30.110.40">
    <property type="entry name" value="TusA-like domain"/>
    <property type="match status" value="1"/>
</dbReference>
<evidence type="ECO:0000256" key="1">
    <source>
        <dbReference type="ARBA" id="ARBA00008984"/>
    </source>
</evidence>
<dbReference type="InterPro" id="IPR001455">
    <property type="entry name" value="TusA-like"/>
</dbReference>
<comment type="similarity">
    <text evidence="1">Belongs to the sulfur carrier protein TusA family.</text>
</comment>
<dbReference type="CDD" id="cd00291">
    <property type="entry name" value="SirA_YedF_YeeD"/>
    <property type="match status" value="1"/>
</dbReference>
<dbReference type="PANTHER" id="PTHR33279">
    <property type="entry name" value="SULFUR CARRIER PROTEIN YEDF-RELATED"/>
    <property type="match status" value="1"/>
</dbReference>